<evidence type="ECO:0000313" key="2">
    <source>
        <dbReference type="Proteomes" id="UP000295636"/>
    </source>
</evidence>
<reference evidence="1 2" key="1">
    <citation type="submission" date="2019-03" db="EMBL/GenBank/DDBJ databases">
        <title>This is whole genome sequence of Paenibacillus sp MS74 strain.</title>
        <authorList>
            <person name="Trinh H.N."/>
        </authorList>
    </citation>
    <scope>NUCLEOTIDE SEQUENCE [LARGE SCALE GENOMIC DNA]</scope>
    <source>
        <strain evidence="1 2">MS74</strain>
    </source>
</reference>
<sequence length="232" mass="26333">MEITYEQAGQITRLAVLALGAEESVHVLHPNQIVAFQGEPSLREDSLMKLSGMYRKKRMLQSRIRGPARFMLGLPEGYCLGTVDIQAEDDLLFEFRHVLFYTEGMSFRTHVQTVRNAIMTRDLIKMRFQGPGTLGLLTAGPIYPVELDPEQPLYVDVGCLVAYPQHVRLTPCVYGNALASQYMNYHWEIKGSGTVLLQPCKPDRQLDAHMESDSMMRRILREVIPFGGIFIK</sequence>
<accession>A0A4R5KQU4</accession>
<protein>
    <recommendedName>
        <fullName evidence="3">AIM24 family protein</fullName>
    </recommendedName>
</protein>
<evidence type="ECO:0008006" key="3">
    <source>
        <dbReference type="Google" id="ProtNLM"/>
    </source>
</evidence>
<dbReference type="OrthoDB" id="2632108at2"/>
<dbReference type="InterPro" id="IPR002838">
    <property type="entry name" value="AIM24"/>
</dbReference>
<organism evidence="1 2">
    <name type="scientific">Paenibacillus piri</name>
    <dbReference type="NCBI Taxonomy" id="2547395"/>
    <lineage>
        <taxon>Bacteria</taxon>
        <taxon>Bacillati</taxon>
        <taxon>Bacillota</taxon>
        <taxon>Bacilli</taxon>
        <taxon>Bacillales</taxon>
        <taxon>Paenibacillaceae</taxon>
        <taxon>Paenibacillus</taxon>
    </lineage>
</organism>
<dbReference type="EMBL" id="SMRT01000006">
    <property type="protein sequence ID" value="TDF97137.1"/>
    <property type="molecule type" value="Genomic_DNA"/>
</dbReference>
<dbReference type="Gene3D" id="3.60.160.10">
    <property type="entry name" value="Mitochondrial biogenesis AIM24"/>
    <property type="match status" value="1"/>
</dbReference>
<keyword evidence="2" id="KW-1185">Reference proteome</keyword>
<dbReference type="AlphaFoldDB" id="A0A4R5KQU4"/>
<dbReference type="Pfam" id="PF01987">
    <property type="entry name" value="AIM24"/>
    <property type="match status" value="1"/>
</dbReference>
<evidence type="ECO:0000313" key="1">
    <source>
        <dbReference type="EMBL" id="TDF97137.1"/>
    </source>
</evidence>
<dbReference type="SUPFAM" id="SSF51219">
    <property type="entry name" value="TRAP-like"/>
    <property type="match status" value="1"/>
</dbReference>
<comment type="caution">
    <text evidence="1">The sequence shown here is derived from an EMBL/GenBank/DDBJ whole genome shotgun (WGS) entry which is preliminary data.</text>
</comment>
<dbReference type="Proteomes" id="UP000295636">
    <property type="component" value="Unassembled WGS sequence"/>
</dbReference>
<dbReference type="InterPro" id="IPR016031">
    <property type="entry name" value="Trp_RNA-bd_attenuator-like_dom"/>
</dbReference>
<dbReference type="InterPro" id="IPR036983">
    <property type="entry name" value="AIM24_sf"/>
</dbReference>
<name>A0A4R5KQU4_9BACL</name>
<dbReference type="RefSeq" id="WP_133229411.1">
    <property type="nucleotide sequence ID" value="NZ_SMRT01000006.1"/>
</dbReference>
<proteinExistence type="predicted"/>
<gene>
    <name evidence="1" type="ORF">E1757_14980</name>
</gene>